<dbReference type="AlphaFoldDB" id="A0A0U3FK34"/>
<dbReference type="RefSeq" id="WP_075049392.1">
    <property type="nucleotide sequence ID" value="NZ_CP006867.1"/>
</dbReference>
<feature type="domain" description="CRISPR-associated protein Cmr2 N-terminal" evidence="2">
    <location>
        <begin position="177"/>
        <end position="324"/>
    </location>
</feature>
<name>A0A0U3FK34_9CREN</name>
<dbReference type="InterPro" id="IPR038242">
    <property type="entry name" value="Cmr2_N"/>
</dbReference>
<evidence type="ECO:0000256" key="1">
    <source>
        <dbReference type="SAM" id="Coils"/>
    </source>
</evidence>
<accession>A0A0U3FK34</accession>
<dbReference type="EMBL" id="CP006867">
    <property type="protein sequence ID" value="ALU12246.1"/>
    <property type="molecule type" value="Genomic_DNA"/>
</dbReference>
<dbReference type="GeneID" id="30679761"/>
<dbReference type="Gene3D" id="3.30.70.270">
    <property type="match status" value="1"/>
</dbReference>
<evidence type="ECO:0000259" key="2">
    <source>
        <dbReference type="Pfam" id="PF12469"/>
    </source>
</evidence>
<feature type="coiled-coil region" evidence="1">
    <location>
        <begin position="893"/>
        <end position="920"/>
    </location>
</feature>
<evidence type="ECO:0000313" key="4">
    <source>
        <dbReference type="Proteomes" id="UP000060778"/>
    </source>
</evidence>
<dbReference type="NCBIfam" id="TIGR02577">
    <property type="entry name" value="cas_TM1794_Cmr2"/>
    <property type="match status" value="1"/>
</dbReference>
<dbReference type="STRING" id="940295.EYM_01775"/>
<keyword evidence="1" id="KW-0175">Coiled coil</keyword>
<gene>
    <name evidence="3" type="ORF">EYM_01775</name>
</gene>
<organism evidence="3 4">
    <name type="scientific">Ignicoccus islandicus DSM 13165</name>
    <dbReference type="NCBI Taxonomy" id="940295"/>
    <lineage>
        <taxon>Archaea</taxon>
        <taxon>Thermoproteota</taxon>
        <taxon>Thermoprotei</taxon>
        <taxon>Desulfurococcales</taxon>
        <taxon>Desulfurococcaceae</taxon>
        <taxon>Ignicoccus</taxon>
    </lineage>
</organism>
<dbReference type="InterPro" id="IPR024615">
    <property type="entry name" value="CRISPR-assoc_Cmr2_N"/>
</dbReference>
<proteinExistence type="predicted"/>
<dbReference type="Gene3D" id="3.30.70.2220">
    <property type="entry name" value="CRISPR-Cas system, Cmr2 subunit, D1 domain, cysteine cluster"/>
    <property type="match status" value="1"/>
</dbReference>
<sequence length="1055" mass="123191">MDCNGLLKKKIVALLHDTPEKTWLMYTRTRHEDYAKNRIRELYGEDYLEYLRDVKKYDVISSTIDRWVIPSRTIIPRVVRLLNPFDPSFYYEVDIGQIDKEKVNEYWRSLRECLGKLSNDRERYHVQYALMELLWYKIVGSPLPADTRFPTHTVFDHVYSTASVVNIYHEGKFTGFLVEVDIPGIQNFVSGGRRPGDWWIRSWLISAITWYLIKDLVWEFGPDILLSPSARYNPFYYSTILEKIPFISKCISSDNLDEAEKKFVKSLITPDQPLMPATVTLLLPKCSLEFILRDVSTSDTYDAIRQYFKQYFKKRLEEVWKNIVNELQRSLDRKLNDDKAWQNQFEGVRYCLESCNDSITYEDLKRIIERAEKPPFEIRVTVIDIEKAYEDFRNIFNSQKSEIRNRINQRLNGTKRKLEIGKDVFPYSKDIDDVMNDLEKKLFFHWLLTKKYPEEVHRVKSISIDPLLLDSWTLEITNARYSKYSEKTALTCTCGRPAAIHNPRDEPTSILRSHEALCPYCFVLRLLQYNTDALTRLVPSGEIRVPKIVTSTLAALPELIEWFLNDKEVIEFLDQEGNKIEVKGDQLRYLLLETLKQHNPPIRSTSFPHGYNTRFHLNLEELVDELQRIDKITSLIVVPSNLKDMLSNPSEQQLYLKVSLSNKTSKHLRVLNSLNKYIVMIRADADNMGDLKRGALGYSTRDYFNKVFEHLKIYSVNDKDAELYSAASSIIESVLERFYESYPREVSKDSKKNDGSQQLPTTLVTPTYLSQLSYSLMIEAILDKEIIESNYGIVIFSGGDDLLALLPARSVFSKSPIPPLRDLESLLSNELLNLVKRFYYSPALWVWWLTRLNHWGLLKGIDGFRHTKSFFAPALVAYGRSYGIAVRHYRDPLAKVFEDVKDLEDKAKHQKEEVTKDKVKDGVSVSYGRLGAEGVALSNTLGTKEKRDLRERNSLGPFVATFASLHYQGLSNNYYYDIIRELQRHLDLYEEDRYLISDPFMVLLRYIIKRNIRNEGAKSQPPLLNLKETLEFLESVKNDLFDLLKFGFMWHKSMR</sequence>
<dbReference type="Proteomes" id="UP000060778">
    <property type="component" value="Chromosome"/>
</dbReference>
<keyword evidence="4" id="KW-1185">Reference proteome</keyword>
<evidence type="ECO:0000313" key="3">
    <source>
        <dbReference type="EMBL" id="ALU12246.1"/>
    </source>
</evidence>
<protein>
    <recommendedName>
        <fullName evidence="2">CRISPR-associated protein Cmr2 N-terminal domain-containing protein</fullName>
    </recommendedName>
</protein>
<dbReference type="InterPro" id="IPR013407">
    <property type="entry name" value="CRISPR-assoc_prot_Cmr2"/>
</dbReference>
<dbReference type="InterPro" id="IPR043128">
    <property type="entry name" value="Rev_trsase/Diguanyl_cyclase"/>
</dbReference>
<dbReference type="OrthoDB" id="148218at2157"/>
<dbReference type="KEGG" id="iis:EYM_01775"/>
<reference evidence="3 4" key="1">
    <citation type="submission" date="2013-11" db="EMBL/GenBank/DDBJ databases">
        <title>Comparative genomics of Ignicoccus.</title>
        <authorList>
            <person name="Podar M."/>
        </authorList>
    </citation>
    <scope>NUCLEOTIDE SEQUENCE [LARGE SCALE GENOMIC DNA]</scope>
    <source>
        <strain evidence="3 4">DSM 13165</strain>
    </source>
</reference>
<dbReference type="Pfam" id="PF12469">
    <property type="entry name" value="Cmr2_N"/>
    <property type="match status" value="1"/>
</dbReference>